<dbReference type="EC" id="2.7.11.23" evidence="2"/>
<evidence type="ECO:0000256" key="15">
    <source>
        <dbReference type="SAM" id="MobiDB-lite"/>
    </source>
</evidence>
<keyword evidence="6 14" id="KW-0547">Nucleotide-binding</keyword>
<feature type="compositionally biased region" description="Basic and acidic residues" evidence="15">
    <location>
        <begin position="94"/>
        <end position="144"/>
    </location>
</feature>
<dbReference type="FunFam" id="3.30.200.20:FF:000375">
    <property type="entry name" value="Cell division related protein kinase 2"/>
    <property type="match status" value="1"/>
</dbReference>
<evidence type="ECO:0000256" key="6">
    <source>
        <dbReference type="ARBA" id="ARBA00022741"/>
    </source>
</evidence>
<feature type="compositionally biased region" description="Basic and acidic residues" evidence="15">
    <location>
        <begin position="28"/>
        <end position="86"/>
    </location>
</feature>
<dbReference type="Proteomes" id="UP000241107">
    <property type="component" value="Unassembled WGS sequence"/>
</dbReference>
<dbReference type="EC" id="2.7.11.22" evidence="3"/>
<dbReference type="PROSITE" id="PS50011">
    <property type="entry name" value="PROTEIN_KINASE_DOM"/>
    <property type="match status" value="1"/>
</dbReference>
<protein>
    <recommendedName>
        <fullName evidence="9">Serine/threonine-protein kinase BUR1</fullName>
        <ecNumber evidence="3">2.7.11.22</ecNumber>
        <ecNumber evidence="2">2.7.11.23</ecNumber>
    </recommendedName>
    <alternativeName>
        <fullName evidence="13">Serine/threonine-protein kinase bur1</fullName>
    </alternativeName>
</protein>
<keyword evidence="5" id="KW-0808">Transferase</keyword>
<dbReference type="PROSITE" id="PS00107">
    <property type="entry name" value="PROTEIN_KINASE_ATP"/>
    <property type="match status" value="1"/>
</dbReference>
<feature type="compositionally biased region" description="Basic and acidic residues" evidence="15">
    <location>
        <begin position="617"/>
        <end position="628"/>
    </location>
</feature>
<sequence length="661" mass="75375">MSDRYRPPTGPKGPKGPRGHPPSNYKSGWKDQEGKGADGKRFKERDNYRPNVIDRRRGPDDGDDRYYNRDRNDKNDRYERNDRNDRPLGPSGSRDNRGQKRGPPERDPRRGPGGDRPNKRRDFNARDYDNDRAESSKPEIDRPPRAPKSSGYQGPGARPGPRPGPRTGPNNRPTGPGGGSNAGPNAGPNQRDRPKQPPKKRTPNPNANQNKKPQQRLQPSQLYSLYANRSNELYKRVQQVGEGTYGKVYKAKNSLTEEFVALKRLRLESEREGFPITAMREIKLLQSFDHPNIVGLLEMMVEHNQIFMIFDYLDHDLTGLLTHPDLKLTEGHRKTIFKQLMEGMNYLHARRVIHRDIKGSNILVDREGTVKVADFGLARTMKVLKDGESPDYTNRVITIWYRPPELLLGSVDYGREVDIWGVGCLLIELYTKMAVFQGTEEISQLYKIFDIMGTPSVDSWPDIENLPWFEMLKPRINKKSSFESEFRPLMSEQSFDLAQKMLSLVPSERISAEDSLQHAYFTEDPKPEALEFMKTLEGEWHEFETKKRRREERKRLAEMKNAKGREVSLPPTQPAAPNPANEHAGFQTPLSTEQAILDDINNGLESKPNAVMGLDEIMNHSEPDRQATEDPTDTATDDKENKAETEEPNETAEGEAGEKQE</sequence>
<dbReference type="InterPro" id="IPR000719">
    <property type="entry name" value="Prot_kinase_dom"/>
</dbReference>
<dbReference type="Gene3D" id="3.30.200.20">
    <property type="entry name" value="Phosphorylase Kinase, domain 1"/>
    <property type="match status" value="1"/>
</dbReference>
<proteinExistence type="inferred from homology"/>
<dbReference type="FunFam" id="1.10.510.10:FF:000415">
    <property type="entry name" value="CMGC/CDK/CRK7 protein kinase, variant"/>
    <property type="match status" value="1"/>
</dbReference>
<dbReference type="SMART" id="SM00220">
    <property type="entry name" value="S_TKc"/>
    <property type="match status" value="1"/>
</dbReference>
<evidence type="ECO:0000256" key="13">
    <source>
        <dbReference type="ARBA" id="ARBA00073250"/>
    </source>
</evidence>
<comment type="catalytic activity">
    <reaction evidence="11">
        <text>L-seryl-[protein] + ATP = O-phospho-L-seryl-[protein] + ADP + H(+)</text>
        <dbReference type="Rhea" id="RHEA:17989"/>
        <dbReference type="Rhea" id="RHEA-COMP:9863"/>
        <dbReference type="Rhea" id="RHEA-COMP:11604"/>
        <dbReference type="ChEBI" id="CHEBI:15378"/>
        <dbReference type="ChEBI" id="CHEBI:29999"/>
        <dbReference type="ChEBI" id="CHEBI:30616"/>
        <dbReference type="ChEBI" id="CHEBI:83421"/>
        <dbReference type="ChEBI" id="CHEBI:456216"/>
        <dbReference type="EC" id="2.7.11.22"/>
    </reaction>
</comment>
<dbReference type="GO" id="GO:0030447">
    <property type="term" value="P:filamentous growth"/>
    <property type="evidence" value="ECO:0007669"/>
    <property type="project" value="UniProtKB-ARBA"/>
</dbReference>
<comment type="catalytic activity">
    <reaction evidence="10">
        <text>L-threonyl-[protein] + ATP = O-phospho-L-threonyl-[protein] + ADP + H(+)</text>
        <dbReference type="Rhea" id="RHEA:46608"/>
        <dbReference type="Rhea" id="RHEA-COMP:11060"/>
        <dbReference type="Rhea" id="RHEA-COMP:11605"/>
        <dbReference type="ChEBI" id="CHEBI:15378"/>
        <dbReference type="ChEBI" id="CHEBI:30013"/>
        <dbReference type="ChEBI" id="CHEBI:30616"/>
        <dbReference type="ChEBI" id="CHEBI:61977"/>
        <dbReference type="ChEBI" id="CHEBI:456216"/>
        <dbReference type="EC" id="2.7.11.22"/>
    </reaction>
</comment>
<comment type="caution">
    <text evidence="17">The sequence shown here is derived from an EMBL/GenBank/DDBJ whole genome shotgun (WGS) entry which is preliminary data.</text>
</comment>
<evidence type="ECO:0000313" key="18">
    <source>
        <dbReference type="Proteomes" id="UP000241107"/>
    </source>
</evidence>
<dbReference type="GO" id="GO:0008024">
    <property type="term" value="C:cyclin/CDK positive transcription elongation factor complex"/>
    <property type="evidence" value="ECO:0007669"/>
    <property type="project" value="TreeGrafter"/>
</dbReference>
<reference evidence="17 18" key="1">
    <citation type="submission" date="2018-03" db="EMBL/GenBank/DDBJ databases">
        <title>Candida pseudohaemulonii genome assembly and annotation.</title>
        <authorList>
            <person name="Munoz J.F."/>
            <person name="Gade L.G."/>
            <person name="Chow N.A."/>
            <person name="Litvintseva A.P."/>
            <person name="Loparev V.N."/>
            <person name="Cuomo C.A."/>
        </authorList>
    </citation>
    <scope>NUCLEOTIDE SEQUENCE [LARGE SCALE GENOMIC DNA]</scope>
    <source>
        <strain evidence="17 18">B12108</strain>
    </source>
</reference>
<evidence type="ECO:0000256" key="8">
    <source>
        <dbReference type="ARBA" id="ARBA00022840"/>
    </source>
</evidence>
<comment type="catalytic activity">
    <reaction evidence="12">
        <text>[DNA-directed RNA polymerase] + ATP = phospho-[DNA-directed RNA polymerase] + ADP + H(+)</text>
        <dbReference type="Rhea" id="RHEA:10216"/>
        <dbReference type="Rhea" id="RHEA-COMP:11321"/>
        <dbReference type="Rhea" id="RHEA-COMP:11322"/>
        <dbReference type="ChEBI" id="CHEBI:15378"/>
        <dbReference type="ChEBI" id="CHEBI:30616"/>
        <dbReference type="ChEBI" id="CHEBI:43176"/>
        <dbReference type="ChEBI" id="CHEBI:68546"/>
        <dbReference type="ChEBI" id="CHEBI:456216"/>
        <dbReference type="EC" id="2.7.11.23"/>
    </reaction>
</comment>
<dbReference type="PROSITE" id="PS00108">
    <property type="entry name" value="PROTEIN_KINASE_ST"/>
    <property type="match status" value="1"/>
</dbReference>
<dbReference type="InterPro" id="IPR050108">
    <property type="entry name" value="CDK"/>
</dbReference>
<accession>A0A2P7YZ21</accession>
<feature type="region of interest" description="Disordered" evidence="15">
    <location>
        <begin position="603"/>
        <end position="661"/>
    </location>
</feature>
<evidence type="ECO:0000256" key="12">
    <source>
        <dbReference type="ARBA" id="ARBA00049280"/>
    </source>
</evidence>
<dbReference type="GO" id="GO:0030332">
    <property type="term" value="F:cyclin binding"/>
    <property type="evidence" value="ECO:0007669"/>
    <property type="project" value="TreeGrafter"/>
</dbReference>
<evidence type="ECO:0000256" key="2">
    <source>
        <dbReference type="ARBA" id="ARBA00012409"/>
    </source>
</evidence>
<dbReference type="AlphaFoldDB" id="A0A2P7YZ21"/>
<dbReference type="STRING" id="418784.A0A2P7YZ21"/>
<dbReference type="GO" id="GO:0004693">
    <property type="term" value="F:cyclin-dependent protein serine/threonine kinase activity"/>
    <property type="evidence" value="ECO:0007669"/>
    <property type="project" value="UniProtKB-EC"/>
</dbReference>
<feature type="domain" description="Protein kinase" evidence="16">
    <location>
        <begin position="234"/>
        <end position="521"/>
    </location>
</feature>
<dbReference type="OrthoDB" id="204883at2759"/>
<keyword evidence="8 14" id="KW-0067">ATP-binding</keyword>
<evidence type="ECO:0000256" key="1">
    <source>
        <dbReference type="ARBA" id="ARBA00006485"/>
    </source>
</evidence>
<name>A0A2P7YZ21_9ASCO</name>
<feature type="region of interest" description="Disordered" evidence="15">
    <location>
        <begin position="1"/>
        <end position="220"/>
    </location>
</feature>
<comment type="similarity">
    <text evidence="1">Belongs to the protein kinase superfamily. CMGC Ser/Thr protein kinase family. CDC2/CDKX subfamily.</text>
</comment>
<gene>
    <name evidence="17" type="ORF">C7M61_000893</name>
</gene>
<dbReference type="RefSeq" id="XP_024715917.1">
    <property type="nucleotide sequence ID" value="XM_024856318.1"/>
</dbReference>
<organism evidence="17 18">
    <name type="scientific">Candidozyma pseudohaemuli</name>
    <dbReference type="NCBI Taxonomy" id="418784"/>
    <lineage>
        <taxon>Eukaryota</taxon>
        <taxon>Fungi</taxon>
        <taxon>Dikarya</taxon>
        <taxon>Ascomycota</taxon>
        <taxon>Saccharomycotina</taxon>
        <taxon>Pichiomycetes</taxon>
        <taxon>Metschnikowiaceae</taxon>
        <taxon>Candidozyma</taxon>
    </lineage>
</organism>
<dbReference type="GO" id="GO:0032968">
    <property type="term" value="P:positive regulation of transcription elongation by RNA polymerase II"/>
    <property type="evidence" value="ECO:0007669"/>
    <property type="project" value="TreeGrafter"/>
</dbReference>
<dbReference type="GO" id="GO:0005524">
    <property type="term" value="F:ATP binding"/>
    <property type="evidence" value="ECO:0007669"/>
    <property type="project" value="UniProtKB-UniRule"/>
</dbReference>
<keyword evidence="4" id="KW-0723">Serine/threonine-protein kinase</keyword>
<dbReference type="PANTHER" id="PTHR24056">
    <property type="entry name" value="CELL DIVISION PROTEIN KINASE"/>
    <property type="match status" value="1"/>
</dbReference>
<dbReference type="Gene3D" id="1.10.510.10">
    <property type="entry name" value="Transferase(Phosphotransferase) domain 1"/>
    <property type="match status" value="1"/>
</dbReference>
<feature type="compositionally biased region" description="Basic and acidic residues" evidence="15">
    <location>
        <begin position="557"/>
        <end position="566"/>
    </location>
</feature>
<feature type="binding site" evidence="14">
    <location>
        <position position="263"/>
    </location>
    <ligand>
        <name>ATP</name>
        <dbReference type="ChEBI" id="CHEBI:30616"/>
    </ligand>
</feature>
<dbReference type="CDD" id="cd07840">
    <property type="entry name" value="STKc_CDK9_like"/>
    <property type="match status" value="1"/>
</dbReference>
<feature type="compositionally biased region" description="Basic and acidic residues" evidence="15">
    <location>
        <begin position="636"/>
        <end position="645"/>
    </location>
</feature>
<dbReference type="PANTHER" id="PTHR24056:SF546">
    <property type="entry name" value="CYCLIN-DEPENDENT KINASE 12"/>
    <property type="match status" value="1"/>
</dbReference>
<keyword evidence="7" id="KW-0418">Kinase</keyword>
<dbReference type="Pfam" id="PF00069">
    <property type="entry name" value="Pkinase"/>
    <property type="match status" value="1"/>
</dbReference>
<keyword evidence="18" id="KW-1185">Reference proteome</keyword>
<dbReference type="InterPro" id="IPR017441">
    <property type="entry name" value="Protein_kinase_ATP_BS"/>
</dbReference>
<dbReference type="GO" id="GO:0008353">
    <property type="term" value="F:RNA polymerase II CTD heptapeptide repeat kinase activity"/>
    <property type="evidence" value="ECO:0007669"/>
    <property type="project" value="UniProtKB-EC"/>
</dbReference>
<evidence type="ECO:0000256" key="14">
    <source>
        <dbReference type="PROSITE-ProRule" id="PRU10141"/>
    </source>
</evidence>
<feature type="compositionally biased region" description="Low complexity" evidence="15">
    <location>
        <begin position="203"/>
        <end position="212"/>
    </location>
</feature>
<dbReference type="GeneID" id="36564285"/>
<dbReference type="EMBL" id="PYFQ01000001">
    <property type="protein sequence ID" value="PSK41218.1"/>
    <property type="molecule type" value="Genomic_DNA"/>
</dbReference>
<evidence type="ECO:0000256" key="5">
    <source>
        <dbReference type="ARBA" id="ARBA00022679"/>
    </source>
</evidence>
<dbReference type="InterPro" id="IPR011009">
    <property type="entry name" value="Kinase-like_dom_sf"/>
</dbReference>
<evidence type="ECO:0000259" key="16">
    <source>
        <dbReference type="PROSITE" id="PS50011"/>
    </source>
</evidence>
<evidence type="ECO:0000256" key="4">
    <source>
        <dbReference type="ARBA" id="ARBA00022527"/>
    </source>
</evidence>
<evidence type="ECO:0000256" key="11">
    <source>
        <dbReference type="ARBA" id="ARBA00048367"/>
    </source>
</evidence>
<dbReference type="SUPFAM" id="SSF56112">
    <property type="entry name" value="Protein kinase-like (PK-like)"/>
    <property type="match status" value="1"/>
</dbReference>
<dbReference type="VEuPathDB" id="FungiDB:C7M61_000893"/>
<dbReference type="InterPro" id="IPR008271">
    <property type="entry name" value="Ser/Thr_kinase_AS"/>
</dbReference>
<feature type="region of interest" description="Disordered" evidence="15">
    <location>
        <begin position="557"/>
        <end position="586"/>
    </location>
</feature>
<evidence type="ECO:0000256" key="3">
    <source>
        <dbReference type="ARBA" id="ARBA00012425"/>
    </source>
</evidence>
<evidence type="ECO:0000256" key="10">
    <source>
        <dbReference type="ARBA" id="ARBA00047811"/>
    </source>
</evidence>
<evidence type="ECO:0000256" key="7">
    <source>
        <dbReference type="ARBA" id="ARBA00022777"/>
    </source>
</evidence>
<evidence type="ECO:0000313" key="17">
    <source>
        <dbReference type="EMBL" id="PSK41218.1"/>
    </source>
</evidence>
<evidence type="ECO:0000256" key="9">
    <source>
        <dbReference type="ARBA" id="ARBA00041018"/>
    </source>
</evidence>
<feature type="compositionally biased region" description="Acidic residues" evidence="15">
    <location>
        <begin position="646"/>
        <end position="655"/>
    </location>
</feature>